<dbReference type="EMBL" id="MU277249">
    <property type="protein sequence ID" value="KAI0057279.1"/>
    <property type="molecule type" value="Genomic_DNA"/>
</dbReference>
<reference evidence="1" key="2">
    <citation type="journal article" date="2022" name="New Phytol.">
        <title>Evolutionary transition to the ectomycorrhizal habit in the genomes of a hyperdiverse lineage of mushroom-forming fungi.</title>
        <authorList>
            <person name="Looney B."/>
            <person name="Miyauchi S."/>
            <person name="Morin E."/>
            <person name="Drula E."/>
            <person name="Courty P.E."/>
            <person name="Kohler A."/>
            <person name="Kuo A."/>
            <person name="LaButti K."/>
            <person name="Pangilinan J."/>
            <person name="Lipzen A."/>
            <person name="Riley R."/>
            <person name="Andreopoulos W."/>
            <person name="He G."/>
            <person name="Johnson J."/>
            <person name="Nolan M."/>
            <person name="Tritt A."/>
            <person name="Barry K.W."/>
            <person name="Grigoriev I.V."/>
            <person name="Nagy L.G."/>
            <person name="Hibbett D."/>
            <person name="Henrissat B."/>
            <person name="Matheny P.B."/>
            <person name="Labbe J."/>
            <person name="Martin F.M."/>
        </authorList>
    </citation>
    <scope>NUCLEOTIDE SEQUENCE</scope>
    <source>
        <strain evidence="1">HHB10654</strain>
    </source>
</reference>
<gene>
    <name evidence="1" type="ORF">BV25DRAFT_1920254</name>
</gene>
<dbReference type="Proteomes" id="UP000814140">
    <property type="component" value="Unassembled WGS sequence"/>
</dbReference>
<reference evidence="1" key="1">
    <citation type="submission" date="2021-03" db="EMBL/GenBank/DDBJ databases">
        <authorList>
            <consortium name="DOE Joint Genome Institute"/>
            <person name="Ahrendt S."/>
            <person name="Looney B.P."/>
            <person name="Miyauchi S."/>
            <person name="Morin E."/>
            <person name="Drula E."/>
            <person name="Courty P.E."/>
            <person name="Chicoki N."/>
            <person name="Fauchery L."/>
            <person name="Kohler A."/>
            <person name="Kuo A."/>
            <person name="Labutti K."/>
            <person name="Pangilinan J."/>
            <person name="Lipzen A."/>
            <person name="Riley R."/>
            <person name="Andreopoulos W."/>
            <person name="He G."/>
            <person name="Johnson J."/>
            <person name="Barry K.W."/>
            <person name="Grigoriev I.V."/>
            <person name="Nagy L."/>
            <person name="Hibbett D."/>
            <person name="Henrissat B."/>
            <person name="Matheny P.B."/>
            <person name="Labbe J."/>
            <person name="Martin F."/>
        </authorList>
    </citation>
    <scope>NUCLEOTIDE SEQUENCE</scope>
    <source>
        <strain evidence="1">HHB10654</strain>
    </source>
</reference>
<comment type="caution">
    <text evidence="1">The sequence shown here is derived from an EMBL/GenBank/DDBJ whole genome shotgun (WGS) entry which is preliminary data.</text>
</comment>
<organism evidence="1 2">
    <name type="scientific">Artomyces pyxidatus</name>
    <dbReference type="NCBI Taxonomy" id="48021"/>
    <lineage>
        <taxon>Eukaryota</taxon>
        <taxon>Fungi</taxon>
        <taxon>Dikarya</taxon>
        <taxon>Basidiomycota</taxon>
        <taxon>Agaricomycotina</taxon>
        <taxon>Agaricomycetes</taxon>
        <taxon>Russulales</taxon>
        <taxon>Auriscalpiaceae</taxon>
        <taxon>Artomyces</taxon>
    </lineage>
</organism>
<accession>A0ACB8SL31</accession>
<name>A0ACB8SL31_9AGAM</name>
<proteinExistence type="predicted"/>
<evidence type="ECO:0000313" key="2">
    <source>
        <dbReference type="Proteomes" id="UP000814140"/>
    </source>
</evidence>
<sequence>MARPFHSSASSPAHPDSLMAWVQSRVNALFESSSDAAFDVAVDAALSPHVHIFVNHVQVTREDIRAHIGAQRKGTSAIQATWENSLEVLDADAKDGFKTGLMGGFLTVARRYEVEGRESDVQRAFVAFNAKVEQDPEVDPDSNADHRRITHIWETTFDTGSMISEEHR</sequence>
<keyword evidence="2" id="KW-1185">Reference proteome</keyword>
<evidence type="ECO:0000313" key="1">
    <source>
        <dbReference type="EMBL" id="KAI0057279.1"/>
    </source>
</evidence>
<protein>
    <submittedName>
        <fullName evidence="1">Uncharacterized protein</fullName>
    </submittedName>
</protein>